<keyword evidence="1" id="KW-0472">Membrane</keyword>
<dbReference type="AlphaFoldDB" id="I0ETD4"/>
<protein>
    <submittedName>
        <fullName evidence="2">Uncharacterized protein</fullName>
    </submittedName>
</protein>
<accession>I0ETD4</accession>
<dbReference type="KEGG" id="hcm:HCD_06005"/>
<evidence type="ECO:0000256" key="1">
    <source>
        <dbReference type="SAM" id="Phobius"/>
    </source>
</evidence>
<reference evidence="2 3" key="1">
    <citation type="journal article" date="2013" name="PLoS ONE">
        <title>Sequence Divergence and Conservation in Genomes ofHelicobacter cetorum Strains from a Dolphin and a Whale.</title>
        <authorList>
            <person name="Kersulyte D."/>
            <person name="Rossi M."/>
            <person name="Berg D.E."/>
        </authorList>
    </citation>
    <scope>NUCLEOTIDE SEQUENCE [LARGE SCALE GENOMIC DNA]</scope>
    <source>
        <strain evidence="2 3">MIT 99-5656</strain>
    </source>
</reference>
<evidence type="ECO:0000313" key="2">
    <source>
        <dbReference type="EMBL" id="AFI06203.1"/>
    </source>
</evidence>
<proteinExistence type="predicted"/>
<dbReference type="RefSeq" id="WP_014659691.1">
    <property type="nucleotide sequence ID" value="NC_017735.1"/>
</dbReference>
<dbReference type="OrthoDB" id="5540915at2"/>
<dbReference type="STRING" id="1163745.HCD_06005"/>
<keyword evidence="3" id="KW-1185">Reference proteome</keyword>
<evidence type="ECO:0000313" key="3">
    <source>
        <dbReference type="Proteomes" id="UP000005013"/>
    </source>
</evidence>
<name>I0ETD4_HELCM</name>
<dbReference type="EMBL" id="CP003481">
    <property type="protein sequence ID" value="AFI06203.1"/>
    <property type="molecule type" value="Genomic_DNA"/>
</dbReference>
<feature type="transmembrane region" description="Helical" evidence="1">
    <location>
        <begin position="46"/>
        <end position="66"/>
    </location>
</feature>
<gene>
    <name evidence="2" type="ordered locus">HCD_06005</name>
</gene>
<sequence>MKDTIEKTLESFIKGYTIKKNHRYASFDFCYNYFKSQIYKKDKEKACAMLGYYLASHVAWLCFFIAKSQFKSVSPYH</sequence>
<dbReference type="HOGENOM" id="CLU_2633208_0_0_7"/>
<dbReference type="PATRIC" id="fig|1163745.3.peg.1271"/>
<keyword evidence="1" id="KW-0812">Transmembrane</keyword>
<organism evidence="2 3">
    <name type="scientific">Helicobacter cetorum (strain ATCC BAA-540 / CCUG 52418 / MIT 99-5656)</name>
    <dbReference type="NCBI Taxonomy" id="1163745"/>
    <lineage>
        <taxon>Bacteria</taxon>
        <taxon>Pseudomonadati</taxon>
        <taxon>Campylobacterota</taxon>
        <taxon>Epsilonproteobacteria</taxon>
        <taxon>Campylobacterales</taxon>
        <taxon>Helicobacteraceae</taxon>
        <taxon>Helicobacter</taxon>
    </lineage>
</organism>
<dbReference type="Proteomes" id="UP000005013">
    <property type="component" value="Chromosome"/>
</dbReference>
<keyword evidence="1" id="KW-1133">Transmembrane helix</keyword>